<dbReference type="RefSeq" id="WP_026468896.1">
    <property type="nucleotide sequence ID" value="NZ_QHHU01000002.1"/>
</dbReference>
<feature type="compositionally biased region" description="Low complexity" evidence="1">
    <location>
        <begin position="1"/>
        <end position="19"/>
    </location>
</feature>
<evidence type="ECO:0000313" key="2">
    <source>
        <dbReference type="EMBL" id="RSM50227.1"/>
    </source>
</evidence>
<dbReference type="Proteomes" id="UP000286716">
    <property type="component" value="Unassembled WGS sequence"/>
</dbReference>
<feature type="compositionally biased region" description="Pro residues" evidence="1">
    <location>
        <begin position="139"/>
        <end position="153"/>
    </location>
</feature>
<name>A0A428X4Q4_AMYBA</name>
<evidence type="ECO:0000256" key="1">
    <source>
        <dbReference type="SAM" id="MobiDB-lite"/>
    </source>
</evidence>
<comment type="caution">
    <text evidence="2">The sequence shown here is derived from an EMBL/GenBank/DDBJ whole genome shotgun (WGS) entry which is preliminary data.</text>
</comment>
<gene>
    <name evidence="2" type="ORF">DMA12_02980</name>
</gene>
<dbReference type="OrthoDB" id="3629679at2"/>
<protein>
    <submittedName>
        <fullName evidence="2">Uncharacterized protein</fullName>
    </submittedName>
</protein>
<proteinExistence type="predicted"/>
<feature type="compositionally biased region" description="Pro residues" evidence="1">
    <location>
        <begin position="112"/>
        <end position="129"/>
    </location>
</feature>
<evidence type="ECO:0000313" key="3">
    <source>
        <dbReference type="Proteomes" id="UP000286716"/>
    </source>
</evidence>
<dbReference type="EMBL" id="QHHU01000002">
    <property type="protein sequence ID" value="RSM50227.1"/>
    <property type="molecule type" value="Genomic_DNA"/>
</dbReference>
<dbReference type="AlphaFoldDB" id="A0A428X4Q4"/>
<reference evidence="2 3" key="1">
    <citation type="submission" date="2018-05" db="EMBL/GenBank/DDBJ databases">
        <title>Evolution of GPA BGCs.</title>
        <authorList>
            <person name="Waglechner N."/>
            <person name="Wright G.D."/>
        </authorList>
    </citation>
    <scope>NUCLEOTIDE SEQUENCE [LARGE SCALE GENOMIC DNA]</scope>
    <source>
        <strain evidence="2 3">DSM 5908</strain>
    </source>
</reference>
<organism evidence="2 3">
    <name type="scientific">Amycolatopsis balhimycina DSM 5908</name>
    <dbReference type="NCBI Taxonomy" id="1081091"/>
    <lineage>
        <taxon>Bacteria</taxon>
        <taxon>Bacillati</taxon>
        <taxon>Actinomycetota</taxon>
        <taxon>Actinomycetes</taxon>
        <taxon>Pseudonocardiales</taxon>
        <taxon>Pseudonocardiaceae</taxon>
        <taxon>Amycolatopsis</taxon>
    </lineage>
</organism>
<feature type="compositionally biased region" description="Basic and acidic residues" evidence="1">
    <location>
        <begin position="20"/>
        <end position="43"/>
    </location>
</feature>
<feature type="region of interest" description="Disordered" evidence="1">
    <location>
        <begin position="1"/>
        <end position="43"/>
    </location>
</feature>
<feature type="region of interest" description="Disordered" evidence="1">
    <location>
        <begin position="60"/>
        <end position="177"/>
    </location>
</feature>
<keyword evidence="3" id="KW-1185">Reference proteome</keyword>
<accession>A0A428X4Q4</accession>
<feature type="compositionally biased region" description="Basic and acidic residues" evidence="1">
    <location>
        <begin position="97"/>
        <end position="110"/>
    </location>
</feature>
<sequence length="177" mass="19392">MSAADRLAAAMNALATATREQQEQRGLRERHVEEGKAAAMETMKRDAAVHARYIERMQELNKRHQQSGGWLTEKALADRDHTMSFGPEDDGAAPVDEFARYSRPEPRHEAAAPPPPPIAPSVPGVPDPAPSAHTAPMPAGTPEPPPEQPAPPARRPRHARTESFDDDDFSNNSWLVD</sequence>